<evidence type="ECO:0000313" key="2">
    <source>
        <dbReference type="EMBL" id="AEN17274.1"/>
    </source>
</evidence>
<evidence type="ECO:0000313" key="3">
    <source>
        <dbReference type="Proteomes" id="UP000008534"/>
    </source>
</evidence>
<organism evidence="2 3">
    <name type="scientific">Helicobacter pylori SNT49</name>
    <dbReference type="NCBI Taxonomy" id="1055530"/>
    <lineage>
        <taxon>Bacteria</taxon>
        <taxon>Pseudomonadati</taxon>
        <taxon>Campylobacterota</taxon>
        <taxon>Epsilonproteobacteria</taxon>
        <taxon>Campylobacterales</taxon>
        <taxon>Helicobacteraceae</taxon>
        <taxon>Helicobacter</taxon>
    </lineage>
</organism>
<name>G2MET4_HELPX</name>
<reference evidence="2 3" key="1">
    <citation type="submission" date="2011-08" db="EMBL/GenBank/DDBJ databases">
        <authorList>
            <person name="Kersulyte D."/>
            <person name="Choudhury A."/>
            <person name="Mukhopadhyay A.K."/>
            <person name="Nair G.B."/>
            <person name="Berg D.E."/>
        </authorList>
    </citation>
    <scope>NUCLEOTIDE SEQUENCE [LARGE SCALE GENOMIC DNA]</scope>
    <source>
        <strain evidence="3">SNT49</strain>
    </source>
</reference>
<proteinExistence type="predicted"/>
<keyword evidence="1" id="KW-1133">Transmembrane helix</keyword>
<keyword evidence="1" id="KW-0812">Transmembrane</keyword>
<dbReference type="EMBL" id="CP002983">
    <property type="protein sequence ID" value="AEN17274.1"/>
    <property type="molecule type" value="Genomic_DNA"/>
</dbReference>
<sequence>MLSFEGLDFSFFFHSLFYLILDFYLVLSFWLILA</sequence>
<dbReference type="HOGENOM" id="CLU_3374150_0_0_7"/>
<evidence type="ECO:0000256" key="1">
    <source>
        <dbReference type="SAM" id="Phobius"/>
    </source>
</evidence>
<dbReference type="AlphaFoldDB" id="G2MET4"/>
<dbReference type="KEGG" id="hen:HPSNT_05705"/>
<dbReference type="Proteomes" id="UP000008534">
    <property type="component" value="Chromosome"/>
</dbReference>
<gene>
    <name evidence="2" type="ORF">HPSNT_05705</name>
</gene>
<accession>G2MET4</accession>
<protein>
    <submittedName>
        <fullName evidence="2">Uncharacterized protein</fullName>
    </submittedName>
</protein>
<keyword evidence="1" id="KW-0472">Membrane</keyword>
<feature type="transmembrane region" description="Helical" evidence="1">
    <location>
        <begin position="12"/>
        <end position="33"/>
    </location>
</feature>